<dbReference type="AlphaFoldDB" id="A0A5B7FCB8"/>
<accession>A0A5B7FCB8</accession>
<reference evidence="1 2" key="1">
    <citation type="submission" date="2019-05" db="EMBL/GenBank/DDBJ databases">
        <title>Another draft genome of Portunus trituberculatus and its Hox gene families provides insights of decapod evolution.</title>
        <authorList>
            <person name="Jeong J.-H."/>
            <person name="Song I."/>
            <person name="Kim S."/>
            <person name="Choi T."/>
            <person name="Kim D."/>
            <person name="Ryu S."/>
            <person name="Kim W."/>
        </authorList>
    </citation>
    <scope>NUCLEOTIDE SEQUENCE [LARGE SCALE GENOMIC DNA]</scope>
    <source>
        <tissue evidence="1">Muscle</tissue>
    </source>
</reference>
<keyword evidence="2" id="KW-1185">Reference proteome</keyword>
<proteinExistence type="predicted"/>
<name>A0A5B7FCB8_PORTR</name>
<sequence length="69" mass="7312">MTQIVSNSAVKQQTAMTLLMAPSQPSHILEKQIAAELGLRTGIGIPDKLFLGLLTLTSPPLVSQAALRT</sequence>
<organism evidence="1 2">
    <name type="scientific">Portunus trituberculatus</name>
    <name type="common">Swimming crab</name>
    <name type="synonym">Neptunus trituberculatus</name>
    <dbReference type="NCBI Taxonomy" id="210409"/>
    <lineage>
        <taxon>Eukaryota</taxon>
        <taxon>Metazoa</taxon>
        <taxon>Ecdysozoa</taxon>
        <taxon>Arthropoda</taxon>
        <taxon>Crustacea</taxon>
        <taxon>Multicrustacea</taxon>
        <taxon>Malacostraca</taxon>
        <taxon>Eumalacostraca</taxon>
        <taxon>Eucarida</taxon>
        <taxon>Decapoda</taxon>
        <taxon>Pleocyemata</taxon>
        <taxon>Brachyura</taxon>
        <taxon>Eubrachyura</taxon>
        <taxon>Portunoidea</taxon>
        <taxon>Portunidae</taxon>
        <taxon>Portuninae</taxon>
        <taxon>Portunus</taxon>
    </lineage>
</organism>
<evidence type="ECO:0000313" key="2">
    <source>
        <dbReference type="Proteomes" id="UP000324222"/>
    </source>
</evidence>
<evidence type="ECO:0000313" key="1">
    <source>
        <dbReference type="EMBL" id="MPC43207.1"/>
    </source>
</evidence>
<dbReference type="Proteomes" id="UP000324222">
    <property type="component" value="Unassembled WGS sequence"/>
</dbReference>
<comment type="caution">
    <text evidence="1">The sequence shown here is derived from an EMBL/GenBank/DDBJ whole genome shotgun (WGS) entry which is preliminary data.</text>
</comment>
<gene>
    <name evidence="1" type="ORF">E2C01_036847</name>
</gene>
<protein>
    <submittedName>
        <fullName evidence="1">Uncharacterized protein</fullName>
    </submittedName>
</protein>
<dbReference type="EMBL" id="VSRR010005729">
    <property type="protein sequence ID" value="MPC43207.1"/>
    <property type="molecule type" value="Genomic_DNA"/>
</dbReference>